<evidence type="ECO:0000313" key="3">
    <source>
        <dbReference type="Proteomes" id="UP001361239"/>
    </source>
</evidence>
<protein>
    <submittedName>
        <fullName evidence="2">Nuclear transport factor 2 family protein</fullName>
    </submittedName>
</protein>
<reference evidence="2 3" key="1">
    <citation type="submission" date="2024-03" db="EMBL/GenBank/DDBJ databases">
        <authorList>
            <person name="Jo J.-H."/>
        </authorList>
    </citation>
    <scope>NUCLEOTIDE SEQUENCE [LARGE SCALE GENOMIC DNA]</scope>
    <source>
        <strain evidence="2 3">PS1R-30</strain>
    </source>
</reference>
<dbReference type="Gene3D" id="3.10.450.50">
    <property type="match status" value="1"/>
</dbReference>
<dbReference type="Pfam" id="PF12680">
    <property type="entry name" value="SnoaL_2"/>
    <property type="match status" value="1"/>
</dbReference>
<sequence length="152" mass="16467">MAQSRMIVPGGELDPAHPGSDVFLRAPREPSVPPGRACEVARRYVELINAGDYAGVAALYADDATFLEPMRPTLHGRAQIDEFYAKRIGAMKPRIVAVSYLGGEEECMVSLALRTAIGGEERFVLVSVDHFLVNAQGRIVSMIAFARPPRAG</sequence>
<dbReference type="EMBL" id="JBBHJZ010000009">
    <property type="protein sequence ID" value="MEJ5979510.1"/>
    <property type="molecule type" value="Genomic_DNA"/>
</dbReference>
<feature type="domain" description="SnoaL-like" evidence="1">
    <location>
        <begin position="41"/>
        <end position="142"/>
    </location>
</feature>
<keyword evidence="3" id="KW-1185">Reference proteome</keyword>
<dbReference type="InterPro" id="IPR032710">
    <property type="entry name" value="NTF2-like_dom_sf"/>
</dbReference>
<evidence type="ECO:0000259" key="1">
    <source>
        <dbReference type="Pfam" id="PF12680"/>
    </source>
</evidence>
<proteinExistence type="predicted"/>
<name>A0ABU8S2D9_9SPHN</name>
<gene>
    <name evidence="2" type="ORF">WG901_22845</name>
</gene>
<dbReference type="Proteomes" id="UP001361239">
    <property type="component" value="Unassembled WGS sequence"/>
</dbReference>
<evidence type="ECO:0000313" key="2">
    <source>
        <dbReference type="EMBL" id="MEJ5979510.1"/>
    </source>
</evidence>
<dbReference type="InterPro" id="IPR037401">
    <property type="entry name" value="SnoaL-like"/>
</dbReference>
<dbReference type="RefSeq" id="WP_339589451.1">
    <property type="nucleotide sequence ID" value="NZ_JBBHJZ010000009.1"/>
</dbReference>
<accession>A0ABU8S2D9</accession>
<dbReference type="SUPFAM" id="SSF54427">
    <property type="entry name" value="NTF2-like"/>
    <property type="match status" value="1"/>
</dbReference>
<comment type="caution">
    <text evidence="2">The sequence shown here is derived from an EMBL/GenBank/DDBJ whole genome shotgun (WGS) entry which is preliminary data.</text>
</comment>
<organism evidence="2 3">
    <name type="scientific">Novosphingobium anseongense</name>
    <dbReference type="NCBI Taxonomy" id="3133436"/>
    <lineage>
        <taxon>Bacteria</taxon>
        <taxon>Pseudomonadati</taxon>
        <taxon>Pseudomonadota</taxon>
        <taxon>Alphaproteobacteria</taxon>
        <taxon>Sphingomonadales</taxon>
        <taxon>Sphingomonadaceae</taxon>
        <taxon>Novosphingobium</taxon>
    </lineage>
</organism>